<evidence type="ECO:0000313" key="3">
    <source>
        <dbReference type="Proteomes" id="UP000193498"/>
    </source>
</evidence>
<dbReference type="EMBL" id="MCFE01000130">
    <property type="protein sequence ID" value="ORX97593.1"/>
    <property type="molecule type" value="Genomic_DNA"/>
</dbReference>
<dbReference type="OrthoDB" id="5597130at2759"/>
<sequence length="400" mass="45195">MSWEELIQQVVETSDEINTLDFRTSATAIRRQFENNVSVGNFKLRDATPQECKLFSSQAADQSVERVIEENLRAIEENFDNVPILFESAKNILQYCEEGENNKLLEALVEKHESLLTNIQDTQVILSKTQAESDACSEETNSSGPDIAALKRQVEQEQQDLDSLNQILVNYEEQKLSLDGSIEEKKKASNTMKQLAKDLEELTIEENNDLELIERLKLELQQKQQQLEQLEEEEEAMKSNKTSKRSVLGDMLETQFDELQKMVKASMSSNGGENVEASMGETLETLTGLIGQCENAEINKMTADVLNDIQDKLIFLMANFQPQDQELICSMPATAQTQTAAKVLRTIKENRGEISVNLLKEQVAAEGIPQGQVLQCIYMLVANSLIEIDRTKKENPVRLR</sequence>
<dbReference type="Proteomes" id="UP000193498">
    <property type="component" value="Unassembled WGS sequence"/>
</dbReference>
<evidence type="ECO:0000256" key="1">
    <source>
        <dbReference type="SAM" id="Coils"/>
    </source>
</evidence>
<comment type="caution">
    <text evidence="2">The sequence shown here is derived from an EMBL/GenBank/DDBJ whole genome shotgun (WGS) entry which is preliminary data.</text>
</comment>
<feature type="coiled-coil region" evidence="1">
    <location>
        <begin position="147"/>
        <end position="247"/>
    </location>
</feature>
<keyword evidence="1" id="KW-0175">Coiled coil</keyword>
<dbReference type="InParanoid" id="A0A1Y1YI96"/>
<organism evidence="2 3">
    <name type="scientific">Basidiobolus meristosporus CBS 931.73</name>
    <dbReference type="NCBI Taxonomy" id="1314790"/>
    <lineage>
        <taxon>Eukaryota</taxon>
        <taxon>Fungi</taxon>
        <taxon>Fungi incertae sedis</taxon>
        <taxon>Zoopagomycota</taxon>
        <taxon>Entomophthoromycotina</taxon>
        <taxon>Basidiobolomycetes</taxon>
        <taxon>Basidiobolales</taxon>
        <taxon>Basidiobolaceae</taxon>
        <taxon>Basidiobolus</taxon>
    </lineage>
</organism>
<name>A0A1Y1YI96_9FUNG</name>
<evidence type="ECO:0000313" key="2">
    <source>
        <dbReference type="EMBL" id="ORX97593.1"/>
    </source>
</evidence>
<keyword evidence="3" id="KW-1185">Reference proteome</keyword>
<gene>
    <name evidence="2" type="ORF">K493DRAFT_13662</name>
</gene>
<protein>
    <submittedName>
        <fullName evidence="2">Uncharacterized protein</fullName>
    </submittedName>
</protein>
<reference evidence="2 3" key="1">
    <citation type="submission" date="2016-07" db="EMBL/GenBank/DDBJ databases">
        <title>Pervasive Adenine N6-methylation of Active Genes in Fungi.</title>
        <authorList>
            <consortium name="DOE Joint Genome Institute"/>
            <person name="Mondo S.J."/>
            <person name="Dannebaum R.O."/>
            <person name="Kuo R.C."/>
            <person name="Labutti K."/>
            <person name="Haridas S."/>
            <person name="Kuo A."/>
            <person name="Salamov A."/>
            <person name="Ahrendt S.R."/>
            <person name="Lipzen A."/>
            <person name="Sullivan W."/>
            <person name="Andreopoulos W.B."/>
            <person name="Clum A."/>
            <person name="Lindquist E."/>
            <person name="Daum C."/>
            <person name="Ramamoorthy G.K."/>
            <person name="Gryganskyi A."/>
            <person name="Culley D."/>
            <person name="Magnuson J.K."/>
            <person name="James T.Y."/>
            <person name="O'Malley M.A."/>
            <person name="Stajich J.E."/>
            <person name="Spatafora J.W."/>
            <person name="Visel A."/>
            <person name="Grigoriev I.V."/>
        </authorList>
    </citation>
    <scope>NUCLEOTIDE SEQUENCE [LARGE SCALE GENOMIC DNA]</scope>
    <source>
        <strain evidence="2 3">CBS 931.73</strain>
    </source>
</reference>
<proteinExistence type="predicted"/>
<accession>A0A1Y1YI96</accession>
<dbReference type="AlphaFoldDB" id="A0A1Y1YI96"/>